<dbReference type="GO" id="GO:0005929">
    <property type="term" value="C:cilium"/>
    <property type="evidence" value="ECO:0007669"/>
    <property type="project" value="TreeGrafter"/>
</dbReference>
<dbReference type="Proteomes" id="UP001489004">
    <property type="component" value="Unassembled WGS sequence"/>
</dbReference>
<proteinExistence type="predicted"/>
<keyword evidence="4" id="KW-1185">Reference proteome</keyword>
<gene>
    <name evidence="3" type="ORF">WJX72_008162</name>
</gene>
<protein>
    <submittedName>
        <fullName evidence="3">Uncharacterized protein</fullName>
    </submittedName>
</protein>
<organism evidence="3 4">
    <name type="scientific">[Myrmecia] bisecta</name>
    <dbReference type="NCBI Taxonomy" id="41462"/>
    <lineage>
        <taxon>Eukaryota</taxon>
        <taxon>Viridiplantae</taxon>
        <taxon>Chlorophyta</taxon>
        <taxon>core chlorophytes</taxon>
        <taxon>Trebouxiophyceae</taxon>
        <taxon>Trebouxiales</taxon>
        <taxon>Trebouxiaceae</taxon>
        <taxon>Myrmecia</taxon>
    </lineage>
</organism>
<accession>A0AAW1QFP0</accession>
<reference evidence="3 4" key="1">
    <citation type="journal article" date="2024" name="Nat. Commun.">
        <title>Phylogenomics reveals the evolutionary origins of lichenization in chlorophyte algae.</title>
        <authorList>
            <person name="Puginier C."/>
            <person name="Libourel C."/>
            <person name="Otte J."/>
            <person name="Skaloud P."/>
            <person name="Haon M."/>
            <person name="Grisel S."/>
            <person name="Petersen M."/>
            <person name="Berrin J.G."/>
            <person name="Delaux P.M."/>
            <person name="Dal Grande F."/>
            <person name="Keller J."/>
        </authorList>
    </citation>
    <scope>NUCLEOTIDE SEQUENCE [LARGE SCALE GENOMIC DNA]</scope>
    <source>
        <strain evidence="3 4">SAG 2043</strain>
    </source>
</reference>
<feature type="coiled-coil region" evidence="1">
    <location>
        <begin position="323"/>
        <end position="399"/>
    </location>
</feature>
<evidence type="ECO:0000256" key="1">
    <source>
        <dbReference type="SAM" id="Coils"/>
    </source>
</evidence>
<evidence type="ECO:0000313" key="3">
    <source>
        <dbReference type="EMBL" id="KAK9820257.1"/>
    </source>
</evidence>
<keyword evidence="1" id="KW-0175">Coiled coil</keyword>
<dbReference type="GO" id="GO:0030992">
    <property type="term" value="C:intraciliary transport particle B"/>
    <property type="evidence" value="ECO:0007669"/>
    <property type="project" value="InterPro"/>
</dbReference>
<dbReference type="PANTHER" id="PTHR31432:SF0">
    <property type="entry name" value="INTRAFLAGELLAR TRANSPORT PROTEIN 74 HOMOLOG"/>
    <property type="match status" value="1"/>
</dbReference>
<dbReference type="GO" id="GO:0048487">
    <property type="term" value="F:beta-tubulin binding"/>
    <property type="evidence" value="ECO:0007669"/>
    <property type="project" value="InterPro"/>
</dbReference>
<dbReference type="EMBL" id="JALJOR010000003">
    <property type="protein sequence ID" value="KAK9820257.1"/>
    <property type="molecule type" value="Genomic_DNA"/>
</dbReference>
<sequence>MQAELEAFEKGTGQYGRLEKRLGEAARDVRLLQSQLADANLVLDRANSAGREAAPAALKQEAGQLKERNAAARRQVDAVFKERSQKAGQIREVEAKVAELQRGMEEKLNQLAPHDREQYFHLQDLSQQLRGARGRMEEEVEQLNRSLGEAEGQLAARPIKQCALALQEQVEALSQRKRQLELEDLKPRLSPEERRKALMAAIKADNEAAEAAALRAREAAESIKKLEQRLSTSDPDAVRLGSAGRSRAESDEVVLRERHLTSFMADFERTRAAKQAEQRRQEAAVAALLERISQAQADAAGSASAQAGGAQASAADPSNPAQLAQELAQRRAELAKIDTLEEKIAGETKTLMDKLDSMRADLDKFARVDDLKAQAETKLVQLEAERSRLKQQRDSLAASVADRERGYEAKKAELERSDNHLQLDRLDQQIRSLQQGIDDATAFLQAKAAEADYKPMLAEVTNLVHELNAEVRKAVAY</sequence>
<dbReference type="AlphaFoldDB" id="A0AAW1QFP0"/>
<dbReference type="InterPro" id="IPR029602">
    <property type="entry name" value="IFT74"/>
</dbReference>
<dbReference type="PANTHER" id="PTHR31432">
    <property type="entry name" value="INTRAFLAGELLAR TRANSPORT PROTEIN 74 HOMOLOG"/>
    <property type="match status" value="1"/>
</dbReference>
<evidence type="ECO:0000256" key="2">
    <source>
        <dbReference type="SAM" id="MobiDB-lite"/>
    </source>
</evidence>
<name>A0AAW1QFP0_9CHLO</name>
<evidence type="ECO:0000313" key="4">
    <source>
        <dbReference type="Proteomes" id="UP001489004"/>
    </source>
</evidence>
<dbReference type="GO" id="GO:0035735">
    <property type="term" value="P:intraciliary transport involved in cilium assembly"/>
    <property type="evidence" value="ECO:0007669"/>
    <property type="project" value="TreeGrafter"/>
</dbReference>
<feature type="region of interest" description="Disordered" evidence="2">
    <location>
        <begin position="226"/>
        <end position="251"/>
    </location>
</feature>
<comment type="caution">
    <text evidence="3">The sequence shown here is derived from an EMBL/GenBank/DDBJ whole genome shotgun (WGS) entry which is preliminary data.</text>
</comment>